<protein>
    <submittedName>
        <fullName evidence="1">Uncharacterized protein</fullName>
    </submittedName>
</protein>
<dbReference type="OrthoDB" id="5097863at2759"/>
<comment type="caution">
    <text evidence="1">The sequence shown here is derived from an EMBL/GenBank/DDBJ whole genome shotgun (WGS) entry which is preliminary data.</text>
</comment>
<evidence type="ECO:0000313" key="1">
    <source>
        <dbReference type="EMBL" id="KAH7256402.1"/>
    </source>
</evidence>
<evidence type="ECO:0000313" key="2">
    <source>
        <dbReference type="Proteomes" id="UP000813427"/>
    </source>
</evidence>
<organism evidence="1 2">
    <name type="scientific">Fusarium tricinctum</name>
    <dbReference type="NCBI Taxonomy" id="61284"/>
    <lineage>
        <taxon>Eukaryota</taxon>
        <taxon>Fungi</taxon>
        <taxon>Dikarya</taxon>
        <taxon>Ascomycota</taxon>
        <taxon>Pezizomycotina</taxon>
        <taxon>Sordariomycetes</taxon>
        <taxon>Hypocreomycetidae</taxon>
        <taxon>Hypocreales</taxon>
        <taxon>Nectriaceae</taxon>
        <taxon>Fusarium</taxon>
        <taxon>Fusarium tricinctum species complex</taxon>
    </lineage>
</organism>
<dbReference type="EMBL" id="JAGPXF010000002">
    <property type="protein sequence ID" value="KAH7256402.1"/>
    <property type="molecule type" value="Genomic_DNA"/>
</dbReference>
<sequence length="458" mass="52106">MEEGSTIAIAPCEKNSLVESLQDCIDLDSDEIHTFFYDLTSPRSLARQASRVKGFCGDAPPILDDTKRNDVNGWQSYRGEKPIAWVSEPDWSPDITKAPVADGESAGRVLGNKELWITLQRYRVSGGDRDLKAGPPRRIYVNKPDAYSVWAIIKTTPPSQVPGFRELLANYVTEAPKPVMSSREIFWWGAVSFVFSFNLPFYAISAQNQLDTRTLFDGKRPLRSRLDLSFLRLGKSEEHHYTETESSETQLCLVEGVSSVVVTGRSSHYWTAICFNDDLYDDVDEPRVSPEDDVQHMDGETDPIILKMNDKPESPRAYALAALATALVKIADFHKDIHYVFETSLNSHFFNSVYSPPESRSPQNVRDWIRGYPQALREVIHHNKRIVGKLEHFLSHHLLINPEGLPQHRMWLNVQNEERAMQSLTDIKDSLDVLCDINHELTCLLKSYTEARQEERPG</sequence>
<dbReference type="Proteomes" id="UP000813427">
    <property type="component" value="Unassembled WGS sequence"/>
</dbReference>
<keyword evidence="2" id="KW-1185">Reference proteome</keyword>
<dbReference type="AlphaFoldDB" id="A0A8K0WG47"/>
<proteinExistence type="predicted"/>
<name>A0A8K0WG47_9HYPO</name>
<accession>A0A8K0WG47</accession>
<gene>
    <name evidence="1" type="ORF">BKA59DRAFT_72014</name>
</gene>
<reference evidence="1" key="1">
    <citation type="journal article" date="2021" name="Nat. Commun.">
        <title>Genetic determinants of endophytism in the Arabidopsis root mycobiome.</title>
        <authorList>
            <person name="Mesny F."/>
            <person name="Miyauchi S."/>
            <person name="Thiergart T."/>
            <person name="Pickel B."/>
            <person name="Atanasova L."/>
            <person name="Karlsson M."/>
            <person name="Huettel B."/>
            <person name="Barry K.W."/>
            <person name="Haridas S."/>
            <person name="Chen C."/>
            <person name="Bauer D."/>
            <person name="Andreopoulos W."/>
            <person name="Pangilinan J."/>
            <person name="LaButti K."/>
            <person name="Riley R."/>
            <person name="Lipzen A."/>
            <person name="Clum A."/>
            <person name="Drula E."/>
            <person name="Henrissat B."/>
            <person name="Kohler A."/>
            <person name="Grigoriev I.V."/>
            <person name="Martin F.M."/>
            <person name="Hacquard S."/>
        </authorList>
    </citation>
    <scope>NUCLEOTIDE SEQUENCE</scope>
    <source>
        <strain evidence="1">MPI-SDFR-AT-0068</strain>
    </source>
</reference>